<protein>
    <submittedName>
        <fullName evidence="4">Aldose epimerase</fullName>
    </submittedName>
</protein>
<dbReference type="EMBL" id="NFHB01000003">
    <property type="protein sequence ID" value="OUN03907.1"/>
    <property type="molecule type" value="Genomic_DNA"/>
</dbReference>
<evidence type="ECO:0000313" key="4">
    <source>
        <dbReference type="EMBL" id="OUN03907.1"/>
    </source>
</evidence>
<dbReference type="eggNOG" id="COG2017">
    <property type="taxonomic scope" value="Bacteria"/>
</dbReference>
<dbReference type="GO" id="GO:0016853">
    <property type="term" value="F:isomerase activity"/>
    <property type="evidence" value="ECO:0007669"/>
    <property type="project" value="InterPro"/>
</dbReference>
<dbReference type="GO" id="GO:0005975">
    <property type="term" value="P:carbohydrate metabolic process"/>
    <property type="evidence" value="ECO:0007669"/>
    <property type="project" value="InterPro"/>
</dbReference>
<dbReference type="GO" id="GO:0030246">
    <property type="term" value="F:carbohydrate binding"/>
    <property type="evidence" value="ECO:0007669"/>
    <property type="project" value="InterPro"/>
</dbReference>
<dbReference type="Proteomes" id="UP000195772">
    <property type="component" value="Unassembled WGS sequence"/>
</dbReference>
<keyword evidence="3" id="KW-0106">Calcium</keyword>
<dbReference type="InterPro" id="IPR014718">
    <property type="entry name" value="GH-type_carb-bd"/>
</dbReference>
<accession>A0A1Y3QZU7</accession>
<evidence type="ECO:0000256" key="1">
    <source>
        <dbReference type="ARBA" id="ARBA00001913"/>
    </source>
</evidence>
<evidence type="ECO:0000256" key="3">
    <source>
        <dbReference type="ARBA" id="ARBA00022837"/>
    </source>
</evidence>
<reference evidence="5" key="1">
    <citation type="submission" date="2017-04" db="EMBL/GenBank/DDBJ databases">
        <title>Function of individual gut microbiota members based on whole genome sequencing of pure cultures obtained from chicken caecum.</title>
        <authorList>
            <person name="Medvecky M."/>
            <person name="Cejkova D."/>
            <person name="Polansky O."/>
            <person name="Karasova D."/>
            <person name="Kubasova T."/>
            <person name="Cizek A."/>
            <person name="Rychlik I."/>
        </authorList>
    </citation>
    <scope>NUCLEOTIDE SEQUENCE [LARGE SCALE GENOMIC DNA]</scope>
    <source>
        <strain evidence="5">An90</strain>
    </source>
</reference>
<dbReference type="InterPro" id="IPR008183">
    <property type="entry name" value="Aldose_1/G6P_1-epimerase"/>
</dbReference>
<dbReference type="OrthoDB" id="9808779at2"/>
<sequence length="330" mass="36726">MLRSIAWHGMRAVEFSKGDYAALLVPDMGANLVRLADTRRGIEILRAPAGDEVEEFRRRPHVFGLPILFPPNRIADGQYTFDGRTYRFPITDAKGGHYHHGILKSQPFAVSKAWETADEVLVECRYYSNAGNDAIFSDFPHEFKCKIVYRLTAGGLEQEVMFANRSKEPMPVGVGFHTPMRIPFAGGAAGDYVMRAAIGEQVELSGRNIPTGRKLPLSEKFARLRGAGLQVTDCDPIEAAFTVREIEVDGKPFRGALVENLRTGVRTCYEVDGQTTCWTIWNNGGKVPYCCPEPQSWTTNAPNMPDPEAEGFRSIAPGGTWSMKFRLYAK</sequence>
<comment type="subunit">
    <text evidence="2">Monomer.</text>
</comment>
<name>A0A1Y3QZU7_9BACT</name>
<dbReference type="RefSeq" id="WP_087401695.1">
    <property type="nucleotide sequence ID" value="NZ_NFHB01000003.1"/>
</dbReference>
<comment type="caution">
    <text evidence="4">The sequence shown here is derived from an EMBL/GenBank/DDBJ whole genome shotgun (WGS) entry which is preliminary data.</text>
</comment>
<dbReference type="Gene3D" id="2.70.98.10">
    <property type="match status" value="1"/>
</dbReference>
<proteinExistence type="predicted"/>
<dbReference type="SUPFAM" id="SSF74650">
    <property type="entry name" value="Galactose mutarotase-like"/>
    <property type="match status" value="1"/>
</dbReference>
<evidence type="ECO:0000313" key="5">
    <source>
        <dbReference type="Proteomes" id="UP000195772"/>
    </source>
</evidence>
<dbReference type="InterPro" id="IPR011013">
    <property type="entry name" value="Gal_mutarotase_sf_dom"/>
</dbReference>
<dbReference type="CDD" id="cd01081">
    <property type="entry name" value="Aldose_epim"/>
    <property type="match status" value="1"/>
</dbReference>
<organism evidence="4 5">
    <name type="scientific">Alistipes onderdonkii</name>
    <dbReference type="NCBI Taxonomy" id="328813"/>
    <lineage>
        <taxon>Bacteria</taxon>
        <taxon>Pseudomonadati</taxon>
        <taxon>Bacteroidota</taxon>
        <taxon>Bacteroidia</taxon>
        <taxon>Bacteroidales</taxon>
        <taxon>Rikenellaceae</taxon>
        <taxon>Alistipes</taxon>
    </lineage>
</organism>
<dbReference type="Pfam" id="PF01263">
    <property type="entry name" value="Aldose_epim"/>
    <property type="match status" value="1"/>
</dbReference>
<gene>
    <name evidence="4" type="ORF">B5G41_05445</name>
</gene>
<dbReference type="AlphaFoldDB" id="A0A1Y3QZU7"/>
<comment type="cofactor">
    <cofactor evidence="1">
        <name>Ca(2+)</name>
        <dbReference type="ChEBI" id="CHEBI:29108"/>
    </cofactor>
</comment>
<evidence type="ECO:0000256" key="2">
    <source>
        <dbReference type="ARBA" id="ARBA00011245"/>
    </source>
</evidence>